<reference evidence="1 2" key="2">
    <citation type="submission" date="2018-06" db="EMBL/GenBank/DDBJ databases">
        <title>Metagenomic assembly of (sub)arctic Cyanobacteria and their associated microbiome from non-axenic cultures.</title>
        <authorList>
            <person name="Baurain D."/>
        </authorList>
    </citation>
    <scope>NUCLEOTIDE SEQUENCE [LARGE SCALE GENOMIC DNA]</scope>
    <source>
        <strain evidence="1">ULC129bin1</strain>
    </source>
</reference>
<protein>
    <submittedName>
        <fullName evidence="1">Uncharacterized protein</fullName>
    </submittedName>
</protein>
<gene>
    <name evidence="1" type="ORF">DCF25_22410</name>
</gene>
<sequence length="86" mass="9949">MLTKTTSDFIVDTLQSWWATLTSQTRQQMKSLQIKVDNGPENSGVRTQFLKRMVDWVDHIGKPVRLLYYPALSQQVQPYRALLGHS</sequence>
<evidence type="ECO:0000313" key="1">
    <source>
        <dbReference type="EMBL" id="PZO08239.1"/>
    </source>
</evidence>
<proteinExistence type="predicted"/>
<comment type="caution">
    <text evidence="1">The sequence shown here is derived from an EMBL/GenBank/DDBJ whole genome shotgun (WGS) entry which is preliminary data.</text>
</comment>
<dbReference type="Pfam" id="PF07592">
    <property type="entry name" value="DDE_Tnp_ISAZ013"/>
    <property type="match status" value="1"/>
</dbReference>
<reference evidence="2" key="1">
    <citation type="submission" date="2018-04" db="EMBL/GenBank/DDBJ databases">
        <authorList>
            <person name="Cornet L."/>
        </authorList>
    </citation>
    <scope>NUCLEOTIDE SEQUENCE [LARGE SCALE GENOMIC DNA]</scope>
</reference>
<organism evidence="1 2">
    <name type="scientific">Leptolyngbya foveolarum</name>
    <dbReference type="NCBI Taxonomy" id="47253"/>
    <lineage>
        <taxon>Bacteria</taxon>
        <taxon>Bacillati</taxon>
        <taxon>Cyanobacteriota</taxon>
        <taxon>Cyanophyceae</taxon>
        <taxon>Leptolyngbyales</taxon>
        <taxon>Leptolyngbyaceae</taxon>
        <taxon>Leptolyngbya group</taxon>
        <taxon>Leptolyngbya</taxon>
    </lineage>
</organism>
<accession>A0A2W4TTL1</accession>
<dbReference type="EMBL" id="QBMC01000284">
    <property type="protein sequence ID" value="PZO08239.1"/>
    <property type="molecule type" value="Genomic_DNA"/>
</dbReference>
<name>A0A2W4TTL1_9CYAN</name>
<dbReference type="InterPro" id="IPR011518">
    <property type="entry name" value="Transposase_36"/>
</dbReference>
<dbReference type="Proteomes" id="UP000249354">
    <property type="component" value="Unassembled WGS sequence"/>
</dbReference>
<evidence type="ECO:0000313" key="2">
    <source>
        <dbReference type="Proteomes" id="UP000249354"/>
    </source>
</evidence>
<dbReference type="AlphaFoldDB" id="A0A2W4TTL1"/>